<dbReference type="InterPro" id="IPR001926">
    <property type="entry name" value="TrpB-like_PALP"/>
</dbReference>
<accession>A0A7D3XKW8</accession>
<dbReference type="GO" id="GO:0006567">
    <property type="term" value="P:L-threonine catabolic process"/>
    <property type="evidence" value="ECO:0007669"/>
    <property type="project" value="TreeGrafter"/>
</dbReference>
<evidence type="ECO:0000256" key="5">
    <source>
        <dbReference type="NCBIfam" id="TIGR00260"/>
    </source>
</evidence>
<dbReference type="Pfam" id="PF00291">
    <property type="entry name" value="PALP"/>
    <property type="match status" value="1"/>
</dbReference>
<dbReference type="InterPro" id="IPR036052">
    <property type="entry name" value="TrpB-like_PALP_sf"/>
</dbReference>
<evidence type="ECO:0000259" key="7">
    <source>
        <dbReference type="Pfam" id="PF00291"/>
    </source>
</evidence>
<proteinExistence type="inferred from homology"/>
<evidence type="ECO:0000256" key="6">
    <source>
        <dbReference type="PIRSR" id="PIRSR604450-51"/>
    </source>
</evidence>
<keyword evidence="4 8" id="KW-0456">Lyase</keyword>
<evidence type="ECO:0000256" key="4">
    <source>
        <dbReference type="ARBA" id="ARBA00023239"/>
    </source>
</evidence>
<dbReference type="CDD" id="cd01563">
    <property type="entry name" value="Thr-synth_1"/>
    <property type="match status" value="1"/>
</dbReference>
<dbReference type="GO" id="GO:0004794">
    <property type="term" value="F:threonine deaminase activity"/>
    <property type="evidence" value="ECO:0007669"/>
    <property type="project" value="TreeGrafter"/>
</dbReference>
<sequence length="408" mass="44540">MNDKFTLKCSGCGREFSPSPELYLCPECSKLNTTTTPPKGVLKAIYDFDVLKSSAEKVISNNFWDLMPIISPDSLPMLKVGNTPLYRFTDIDGKRLPFQLYLKDDSQNPTFSFKDRASSVVSAYAKENGISTIVAASTGNAGSSLAGICAAQGQKAIIMVPKSAPVAKLTQIVMYGATIVPVDGNYDMAFDLSIEATKAFGWYNRNTAFNPLTIEGKKTVSFELFNQLSREIPDYIFVPVGDGVIISGVYKGFEDLLNVGLISKMPTIVAVQTEGSSNLINNLKRDDFLVTPSSTIADSISVDIPRNFCMAKEFINLYHGETLSVTDNEIIEASMILSRNTGIFSEPAAATAYAGMLKYYQRQQFNKNQKVVVLLTGSGLKDLNAVSKAITIPNAIEPNIEALRKMNI</sequence>
<comment type="cofactor">
    <cofactor evidence="1 6">
        <name>pyridoxal 5'-phosphate</name>
        <dbReference type="ChEBI" id="CHEBI:597326"/>
    </cofactor>
</comment>
<dbReference type="NCBIfam" id="TIGR00260">
    <property type="entry name" value="thrC"/>
    <property type="match status" value="1"/>
</dbReference>
<dbReference type="GO" id="GO:0003941">
    <property type="term" value="F:L-serine ammonia-lyase activity"/>
    <property type="evidence" value="ECO:0007669"/>
    <property type="project" value="TreeGrafter"/>
</dbReference>
<dbReference type="EMBL" id="CP041345">
    <property type="protein sequence ID" value="QKG79895.1"/>
    <property type="molecule type" value="Genomic_DNA"/>
</dbReference>
<reference evidence="8 9" key="1">
    <citation type="submission" date="2019-07" db="EMBL/GenBank/DDBJ databases">
        <title>Thalassofilum flectens gen. nov., sp. nov., a novel moderate thermophilic anaerobe from a shallow sea hot spring in Kunashir Island (Russia), representing a new family in the order Bacteroidales, and proposal of Thalassofilacea fam. nov.</title>
        <authorList>
            <person name="Kochetkova T.V."/>
            <person name="Podosokorskaya O.A."/>
            <person name="Novikov A."/>
            <person name="Elcheninov A.G."/>
            <person name="Toshchakov S.V."/>
            <person name="Kublanov I.V."/>
        </authorList>
    </citation>
    <scope>NUCLEOTIDE SEQUENCE [LARGE SCALE GENOMIC DNA]</scope>
    <source>
        <strain evidence="8 9">38-H</strain>
    </source>
</reference>
<dbReference type="InterPro" id="IPR004450">
    <property type="entry name" value="Thr_synthase-like"/>
</dbReference>
<evidence type="ECO:0000256" key="3">
    <source>
        <dbReference type="ARBA" id="ARBA00022898"/>
    </source>
</evidence>
<protein>
    <recommendedName>
        <fullName evidence="5">Threonine synthase</fullName>
        <ecNumber evidence="5">4.2.3.1</ecNumber>
    </recommendedName>
</protein>
<evidence type="ECO:0000256" key="1">
    <source>
        <dbReference type="ARBA" id="ARBA00001933"/>
    </source>
</evidence>
<dbReference type="EC" id="4.2.3.1" evidence="5"/>
<dbReference type="InterPro" id="IPR050147">
    <property type="entry name" value="Ser/Thr_Dehydratase"/>
</dbReference>
<dbReference type="KEGG" id="ttz:FHG85_06340"/>
<dbReference type="PANTHER" id="PTHR48078:SF6">
    <property type="entry name" value="L-THREONINE DEHYDRATASE CATABOLIC TDCB"/>
    <property type="match status" value="1"/>
</dbReference>
<evidence type="ECO:0000313" key="9">
    <source>
        <dbReference type="Proteomes" id="UP000500961"/>
    </source>
</evidence>
<dbReference type="AlphaFoldDB" id="A0A7D3XKW8"/>
<keyword evidence="9" id="KW-1185">Reference proteome</keyword>
<name>A0A7D3XKW8_9BACT</name>
<feature type="modified residue" description="N6-(pyridoxal phosphate)lysine" evidence="6">
    <location>
        <position position="114"/>
    </location>
</feature>
<dbReference type="GO" id="GO:0004795">
    <property type="term" value="F:threonine synthase activity"/>
    <property type="evidence" value="ECO:0007669"/>
    <property type="project" value="UniProtKB-UniRule"/>
</dbReference>
<dbReference type="GO" id="GO:0006565">
    <property type="term" value="P:L-serine catabolic process"/>
    <property type="evidence" value="ECO:0007669"/>
    <property type="project" value="TreeGrafter"/>
</dbReference>
<dbReference type="PANTHER" id="PTHR48078">
    <property type="entry name" value="THREONINE DEHYDRATASE, MITOCHONDRIAL-RELATED"/>
    <property type="match status" value="1"/>
</dbReference>
<evidence type="ECO:0000256" key="2">
    <source>
        <dbReference type="ARBA" id="ARBA00005517"/>
    </source>
</evidence>
<dbReference type="GO" id="GO:0009088">
    <property type="term" value="P:threonine biosynthetic process"/>
    <property type="evidence" value="ECO:0007669"/>
    <property type="project" value="UniProtKB-UniRule"/>
</dbReference>
<organism evidence="8 9">
    <name type="scientific">Tenuifilum thalassicum</name>
    <dbReference type="NCBI Taxonomy" id="2590900"/>
    <lineage>
        <taxon>Bacteria</taxon>
        <taxon>Pseudomonadati</taxon>
        <taxon>Bacteroidota</taxon>
        <taxon>Bacteroidia</taxon>
        <taxon>Bacteroidales</taxon>
        <taxon>Tenuifilaceae</taxon>
        <taxon>Tenuifilum</taxon>
    </lineage>
</organism>
<evidence type="ECO:0000313" key="8">
    <source>
        <dbReference type="EMBL" id="QKG79895.1"/>
    </source>
</evidence>
<keyword evidence="3 6" id="KW-0663">Pyridoxal phosphate</keyword>
<comment type="similarity">
    <text evidence="2">Belongs to the threonine synthase family.</text>
</comment>
<dbReference type="Proteomes" id="UP000500961">
    <property type="component" value="Chromosome"/>
</dbReference>
<dbReference type="Gene3D" id="3.40.50.1100">
    <property type="match status" value="2"/>
</dbReference>
<feature type="domain" description="Tryptophan synthase beta chain-like PALP" evidence="7">
    <location>
        <begin position="79"/>
        <end position="377"/>
    </location>
</feature>
<gene>
    <name evidence="8" type="primary">thrC</name>
    <name evidence="8" type="ORF">FHG85_06340</name>
</gene>
<dbReference type="SUPFAM" id="SSF53686">
    <property type="entry name" value="Tryptophan synthase beta subunit-like PLP-dependent enzymes"/>
    <property type="match status" value="1"/>
</dbReference>
<dbReference type="RefSeq" id="WP_173074096.1">
    <property type="nucleotide sequence ID" value="NZ_CP041345.1"/>
</dbReference>
<dbReference type="GO" id="GO:0009097">
    <property type="term" value="P:isoleucine biosynthetic process"/>
    <property type="evidence" value="ECO:0007669"/>
    <property type="project" value="TreeGrafter"/>
</dbReference>